<dbReference type="PROSITE" id="PS50157">
    <property type="entry name" value="ZINC_FINGER_C2H2_2"/>
    <property type="match status" value="1"/>
</dbReference>
<proteinExistence type="predicted"/>
<keyword evidence="3" id="KW-0862">Zinc</keyword>
<dbReference type="PANTHER" id="PTHR23234:SF10">
    <property type="entry name" value="RIKEN CDNA 6720489N17 GENE-RELATED"/>
    <property type="match status" value="1"/>
</dbReference>
<dbReference type="InterPro" id="IPR013087">
    <property type="entry name" value="Znf_C2H2_type"/>
</dbReference>
<sequence>MMEPELKRQDGKKVDIDTPSKFLNPNVRYIPKFETEFETKFETKLETKFETKLETKFETKLETKFETKLETKFETKFETKLETKVCSSTFDTFPSMFLIIRYIPKFETKTKFETKFETKFKTKFKTQQFTCSICNATLREKIDLQAHLATHNGEKNFACDMCEKRYRHRSSNYDPCTRRRFEPLMRAKMEVTIEQRRQERESAVASSQRQNDEVDGDYEVLTLAISF</sequence>
<accession>A0A9D4BSR5</accession>
<organism evidence="5 6">
    <name type="scientific">Dreissena polymorpha</name>
    <name type="common">Zebra mussel</name>
    <name type="synonym">Mytilus polymorpha</name>
    <dbReference type="NCBI Taxonomy" id="45954"/>
    <lineage>
        <taxon>Eukaryota</taxon>
        <taxon>Metazoa</taxon>
        <taxon>Spiralia</taxon>
        <taxon>Lophotrochozoa</taxon>
        <taxon>Mollusca</taxon>
        <taxon>Bivalvia</taxon>
        <taxon>Autobranchia</taxon>
        <taxon>Heteroconchia</taxon>
        <taxon>Euheterodonta</taxon>
        <taxon>Imparidentia</taxon>
        <taxon>Neoheterodontei</taxon>
        <taxon>Myida</taxon>
        <taxon>Dreissenoidea</taxon>
        <taxon>Dreissenidae</taxon>
        <taxon>Dreissena</taxon>
    </lineage>
</organism>
<keyword evidence="2" id="KW-0677">Repeat</keyword>
<dbReference type="InterPro" id="IPR050758">
    <property type="entry name" value="Znf_C2H2-type"/>
</dbReference>
<dbReference type="PROSITE" id="PS00028">
    <property type="entry name" value="ZINC_FINGER_C2H2_1"/>
    <property type="match status" value="1"/>
</dbReference>
<keyword evidence="6" id="KW-1185">Reference proteome</keyword>
<comment type="caution">
    <text evidence="5">The sequence shown here is derived from an EMBL/GenBank/DDBJ whole genome shotgun (WGS) entry which is preliminary data.</text>
</comment>
<feature type="domain" description="C2H2-type" evidence="4">
    <location>
        <begin position="129"/>
        <end position="156"/>
    </location>
</feature>
<keyword evidence="3" id="KW-0863">Zinc-finger</keyword>
<dbReference type="GO" id="GO:0008270">
    <property type="term" value="F:zinc ion binding"/>
    <property type="evidence" value="ECO:0007669"/>
    <property type="project" value="UniProtKB-KW"/>
</dbReference>
<dbReference type="InterPro" id="IPR036236">
    <property type="entry name" value="Znf_C2H2_sf"/>
</dbReference>
<reference evidence="5" key="2">
    <citation type="submission" date="2020-11" db="EMBL/GenBank/DDBJ databases">
        <authorList>
            <person name="McCartney M.A."/>
            <person name="Auch B."/>
            <person name="Kono T."/>
            <person name="Mallez S."/>
            <person name="Becker A."/>
            <person name="Gohl D.M."/>
            <person name="Silverstein K.A.T."/>
            <person name="Koren S."/>
            <person name="Bechman K.B."/>
            <person name="Herman A."/>
            <person name="Abrahante J.E."/>
            <person name="Garbe J."/>
        </authorList>
    </citation>
    <scope>NUCLEOTIDE SEQUENCE</scope>
    <source>
        <strain evidence="5">Duluth1</strain>
        <tissue evidence="5">Whole animal</tissue>
    </source>
</reference>
<dbReference type="SUPFAM" id="SSF57667">
    <property type="entry name" value="beta-beta-alpha zinc fingers"/>
    <property type="match status" value="1"/>
</dbReference>
<evidence type="ECO:0000256" key="2">
    <source>
        <dbReference type="ARBA" id="ARBA00022737"/>
    </source>
</evidence>
<evidence type="ECO:0000313" key="5">
    <source>
        <dbReference type="EMBL" id="KAH3704087.1"/>
    </source>
</evidence>
<dbReference type="EMBL" id="JAIWYP010000015">
    <property type="protein sequence ID" value="KAH3704087.1"/>
    <property type="molecule type" value="Genomic_DNA"/>
</dbReference>
<keyword evidence="1" id="KW-0479">Metal-binding</keyword>
<dbReference type="PANTHER" id="PTHR23234">
    <property type="entry name" value="ZNF44 PROTEIN"/>
    <property type="match status" value="1"/>
</dbReference>
<dbReference type="AlphaFoldDB" id="A0A9D4BSR5"/>
<protein>
    <recommendedName>
        <fullName evidence="4">C2H2-type domain-containing protein</fullName>
    </recommendedName>
</protein>
<evidence type="ECO:0000259" key="4">
    <source>
        <dbReference type="PROSITE" id="PS50157"/>
    </source>
</evidence>
<evidence type="ECO:0000256" key="1">
    <source>
        <dbReference type="ARBA" id="ARBA00022723"/>
    </source>
</evidence>
<name>A0A9D4BSR5_DREPO</name>
<dbReference type="Gene3D" id="3.30.160.60">
    <property type="entry name" value="Classic Zinc Finger"/>
    <property type="match status" value="2"/>
</dbReference>
<gene>
    <name evidence="5" type="ORF">DPMN_079142</name>
</gene>
<reference evidence="5" key="1">
    <citation type="journal article" date="2019" name="bioRxiv">
        <title>The Genome of the Zebra Mussel, Dreissena polymorpha: A Resource for Invasive Species Research.</title>
        <authorList>
            <person name="McCartney M.A."/>
            <person name="Auch B."/>
            <person name="Kono T."/>
            <person name="Mallez S."/>
            <person name="Zhang Y."/>
            <person name="Obille A."/>
            <person name="Becker A."/>
            <person name="Abrahante J.E."/>
            <person name="Garbe J."/>
            <person name="Badalamenti J.P."/>
            <person name="Herman A."/>
            <person name="Mangelson H."/>
            <person name="Liachko I."/>
            <person name="Sullivan S."/>
            <person name="Sone E.D."/>
            <person name="Koren S."/>
            <person name="Silverstein K.A.T."/>
            <person name="Beckman K.B."/>
            <person name="Gohl D.M."/>
        </authorList>
    </citation>
    <scope>NUCLEOTIDE SEQUENCE</scope>
    <source>
        <strain evidence="5">Duluth1</strain>
        <tissue evidence="5">Whole animal</tissue>
    </source>
</reference>
<evidence type="ECO:0000313" key="6">
    <source>
        <dbReference type="Proteomes" id="UP000828390"/>
    </source>
</evidence>
<evidence type="ECO:0000256" key="3">
    <source>
        <dbReference type="PROSITE-ProRule" id="PRU00042"/>
    </source>
</evidence>
<dbReference type="Proteomes" id="UP000828390">
    <property type="component" value="Unassembled WGS sequence"/>
</dbReference>